<proteinExistence type="predicted"/>
<protein>
    <recommendedName>
        <fullName evidence="5">DUF5671 domain-containing protein</fullName>
    </recommendedName>
</protein>
<dbReference type="AlphaFoldDB" id="A0A1F5JI76"/>
<evidence type="ECO:0000256" key="1">
    <source>
        <dbReference type="SAM" id="Phobius"/>
    </source>
</evidence>
<dbReference type="Proteomes" id="UP000177555">
    <property type="component" value="Unassembled WGS sequence"/>
</dbReference>
<feature type="chain" id="PRO_5009519022" description="DUF5671 domain-containing protein" evidence="2">
    <location>
        <begin position="25"/>
        <end position="128"/>
    </location>
</feature>
<gene>
    <name evidence="3" type="ORF">A2867_04915</name>
</gene>
<feature type="transmembrane region" description="Helical" evidence="1">
    <location>
        <begin position="53"/>
        <end position="72"/>
    </location>
</feature>
<keyword evidence="1" id="KW-0472">Membrane</keyword>
<keyword evidence="2" id="KW-0732">Signal</keyword>
<feature type="transmembrane region" description="Helical" evidence="1">
    <location>
        <begin position="93"/>
        <end position="126"/>
    </location>
</feature>
<evidence type="ECO:0000313" key="3">
    <source>
        <dbReference type="EMBL" id="OGE28323.1"/>
    </source>
</evidence>
<feature type="signal peptide" evidence="2">
    <location>
        <begin position="1"/>
        <end position="24"/>
    </location>
</feature>
<evidence type="ECO:0000313" key="4">
    <source>
        <dbReference type="Proteomes" id="UP000177555"/>
    </source>
</evidence>
<dbReference type="EMBL" id="MFCP01000020">
    <property type="protein sequence ID" value="OGE28323.1"/>
    <property type="molecule type" value="Genomic_DNA"/>
</dbReference>
<sequence>MKFKVVLCLLLTTSYLLLIPPAYAACVEPGIGVKIGECFGFGQFTSLGDATSLLVTPLFSLAAAVVILYFLWGAFKYITARGQKEELAAARQILIHSIIGFIILMFAFLILQFLLSSLFGISGFLIQG</sequence>
<accession>A0A1F5JI76</accession>
<dbReference type="Pfam" id="PF18895">
    <property type="entry name" value="T4SS_pilin"/>
    <property type="match status" value="1"/>
</dbReference>
<keyword evidence="1" id="KW-0812">Transmembrane</keyword>
<evidence type="ECO:0000256" key="2">
    <source>
        <dbReference type="SAM" id="SignalP"/>
    </source>
</evidence>
<dbReference type="InterPro" id="IPR043993">
    <property type="entry name" value="T4SS_pilin"/>
</dbReference>
<name>A0A1F5JI76_9BACT</name>
<comment type="caution">
    <text evidence="3">The sequence shown here is derived from an EMBL/GenBank/DDBJ whole genome shotgun (WGS) entry which is preliminary data.</text>
</comment>
<keyword evidence="1" id="KW-1133">Transmembrane helix</keyword>
<reference evidence="3 4" key="1">
    <citation type="journal article" date="2016" name="Nat. Commun.">
        <title>Thousands of microbial genomes shed light on interconnected biogeochemical processes in an aquifer system.</title>
        <authorList>
            <person name="Anantharaman K."/>
            <person name="Brown C.T."/>
            <person name="Hug L.A."/>
            <person name="Sharon I."/>
            <person name="Castelle C.J."/>
            <person name="Probst A.J."/>
            <person name="Thomas B.C."/>
            <person name="Singh A."/>
            <person name="Wilkins M.J."/>
            <person name="Karaoz U."/>
            <person name="Brodie E.L."/>
            <person name="Williams K.H."/>
            <person name="Hubbard S.S."/>
            <person name="Banfield J.F."/>
        </authorList>
    </citation>
    <scope>NUCLEOTIDE SEQUENCE [LARGE SCALE GENOMIC DNA]</scope>
</reference>
<organism evidence="3 4">
    <name type="scientific">Candidatus Daviesbacteria bacterium RIFCSPHIGHO2_01_FULL_40_11</name>
    <dbReference type="NCBI Taxonomy" id="1797762"/>
    <lineage>
        <taxon>Bacteria</taxon>
        <taxon>Candidatus Daviesiibacteriota</taxon>
    </lineage>
</organism>
<evidence type="ECO:0008006" key="5">
    <source>
        <dbReference type="Google" id="ProtNLM"/>
    </source>
</evidence>